<evidence type="ECO:0000313" key="2">
    <source>
        <dbReference type="EMBL" id="MFC6879940.1"/>
    </source>
</evidence>
<evidence type="ECO:0000256" key="1">
    <source>
        <dbReference type="SAM" id="Phobius"/>
    </source>
</evidence>
<keyword evidence="1" id="KW-0812">Transmembrane</keyword>
<keyword evidence="3" id="KW-1185">Reference proteome</keyword>
<keyword evidence="1" id="KW-1133">Transmembrane helix</keyword>
<dbReference type="RefSeq" id="WP_206681112.1">
    <property type="nucleotide sequence ID" value="NZ_JBHSXE010000001.1"/>
</dbReference>
<dbReference type="EMBL" id="JBHSXS010000004">
    <property type="protein sequence ID" value="MFC6879940.1"/>
    <property type="molecule type" value="Genomic_DNA"/>
</dbReference>
<sequence length="100" mass="10932">MTMLTTLAAAHPGWHDGGDAPAFWPIFPITFGLLWIAVLGGAFYLLRRRWTARAAAPAGPTAPKDDPLSGARTILAERFARGEIDEDEYHLRMSALRNGV</sequence>
<protein>
    <submittedName>
        <fullName evidence="2">SHOCT domain-containing protein</fullName>
    </submittedName>
</protein>
<proteinExistence type="predicted"/>
<evidence type="ECO:0000313" key="3">
    <source>
        <dbReference type="Proteomes" id="UP001596380"/>
    </source>
</evidence>
<name>A0ABW2CFE8_9ACTN</name>
<comment type="caution">
    <text evidence="2">The sequence shown here is derived from an EMBL/GenBank/DDBJ whole genome shotgun (WGS) entry which is preliminary data.</text>
</comment>
<reference evidence="3" key="1">
    <citation type="journal article" date="2019" name="Int. J. Syst. Evol. Microbiol.">
        <title>The Global Catalogue of Microorganisms (GCM) 10K type strain sequencing project: providing services to taxonomists for standard genome sequencing and annotation.</title>
        <authorList>
            <consortium name="The Broad Institute Genomics Platform"/>
            <consortium name="The Broad Institute Genome Sequencing Center for Infectious Disease"/>
            <person name="Wu L."/>
            <person name="Ma J."/>
        </authorList>
    </citation>
    <scope>NUCLEOTIDE SEQUENCE [LARGE SCALE GENOMIC DNA]</scope>
    <source>
        <strain evidence="3">JCM 3369</strain>
    </source>
</reference>
<organism evidence="2 3">
    <name type="scientific">Actinomadura yumaensis</name>
    <dbReference type="NCBI Taxonomy" id="111807"/>
    <lineage>
        <taxon>Bacteria</taxon>
        <taxon>Bacillati</taxon>
        <taxon>Actinomycetota</taxon>
        <taxon>Actinomycetes</taxon>
        <taxon>Streptosporangiales</taxon>
        <taxon>Thermomonosporaceae</taxon>
        <taxon>Actinomadura</taxon>
    </lineage>
</organism>
<feature type="transmembrane region" description="Helical" evidence="1">
    <location>
        <begin position="22"/>
        <end position="46"/>
    </location>
</feature>
<dbReference type="Proteomes" id="UP001596380">
    <property type="component" value="Unassembled WGS sequence"/>
</dbReference>
<keyword evidence="1" id="KW-0472">Membrane</keyword>
<gene>
    <name evidence="2" type="ORF">ACFQKB_09200</name>
</gene>
<accession>A0ABW2CFE8</accession>